<dbReference type="Proteomes" id="UP001221757">
    <property type="component" value="Unassembled WGS sequence"/>
</dbReference>
<organism evidence="2 3">
    <name type="scientific">Mycena rosella</name>
    <name type="common">Pink bonnet</name>
    <name type="synonym">Agaricus rosellus</name>
    <dbReference type="NCBI Taxonomy" id="1033263"/>
    <lineage>
        <taxon>Eukaryota</taxon>
        <taxon>Fungi</taxon>
        <taxon>Dikarya</taxon>
        <taxon>Basidiomycota</taxon>
        <taxon>Agaricomycotina</taxon>
        <taxon>Agaricomycetes</taxon>
        <taxon>Agaricomycetidae</taxon>
        <taxon>Agaricales</taxon>
        <taxon>Marasmiineae</taxon>
        <taxon>Mycenaceae</taxon>
        <taxon>Mycena</taxon>
    </lineage>
</organism>
<proteinExistence type="predicted"/>
<comment type="caution">
    <text evidence="2">The sequence shown here is derived from an EMBL/GenBank/DDBJ whole genome shotgun (WGS) entry which is preliminary data.</text>
</comment>
<dbReference type="AlphaFoldDB" id="A0AAD7DS70"/>
<keyword evidence="1" id="KW-1133">Transmembrane helix</keyword>
<accession>A0AAD7DS70</accession>
<sequence>MTMVVVSATIGWLFCHTSAVFITVSVIYGFTVGGFSAIGFVTVAAMGRTEDLDRRIGTLNTVLGLGLLYSDMAGIVPTVESHIFAGSTGV</sequence>
<evidence type="ECO:0000256" key="1">
    <source>
        <dbReference type="SAM" id="Phobius"/>
    </source>
</evidence>
<keyword evidence="1" id="KW-0472">Membrane</keyword>
<gene>
    <name evidence="2" type="ORF">B0H17DRAFT_1197760</name>
</gene>
<protein>
    <submittedName>
        <fullName evidence="2">Uncharacterized protein</fullName>
    </submittedName>
</protein>
<dbReference type="EMBL" id="JARKIE010000032">
    <property type="protein sequence ID" value="KAJ7697034.1"/>
    <property type="molecule type" value="Genomic_DNA"/>
</dbReference>
<reference evidence="2" key="1">
    <citation type="submission" date="2023-03" db="EMBL/GenBank/DDBJ databases">
        <title>Massive genome expansion in bonnet fungi (Mycena s.s.) driven by repeated elements and novel gene families across ecological guilds.</title>
        <authorList>
            <consortium name="Lawrence Berkeley National Laboratory"/>
            <person name="Harder C.B."/>
            <person name="Miyauchi S."/>
            <person name="Viragh M."/>
            <person name="Kuo A."/>
            <person name="Thoen E."/>
            <person name="Andreopoulos B."/>
            <person name="Lu D."/>
            <person name="Skrede I."/>
            <person name="Drula E."/>
            <person name="Henrissat B."/>
            <person name="Morin E."/>
            <person name="Kohler A."/>
            <person name="Barry K."/>
            <person name="LaButti K."/>
            <person name="Morin E."/>
            <person name="Salamov A."/>
            <person name="Lipzen A."/>
            <person name="Mereny Z."/>
            <person name="Hegedus B."/>
            <person name="Baldrian P."/>
            <person name="Stursova M."/>
            <person name="Weitz H."/>
            <person name="Taylor A."/>
            <person name="Grigoriev I.V."/>
            <person name="Nagy L.G."/>
            <person name="Martin F."/>
            <person name="Kauserud H."/>
        </authorList>
    </citation>
    <scope>NUCLEOTIDE SEQUENCE</scope>
    <source>
        <strain evidence="2">CBHHK067</strain>
    </source>
</reference>
<keyword evidence="1" id="KW-0812">Transmembrane</keyword>
<keyword evidence="3" id="KW-1185">Reference proteome</keyword>
<feature type="transmembrane region" description="Helical" evidence="1">
    <location>
        <begin position="29"/>
        <end position="47"/>
    </location>
</feature>
<evidence type="ECO:0000313" key="2">
    <source>
        <dbReference type="EMBL" id="KAJ7697034.1"/>
    </source>
</evidence>
<name>A0AAD7DS70_MYCRO</name>
<evidence type="ECO:0000313" key="3">
    <source>
        <dbReference type="Proteomes" id="UP001221757"/>
    </source>
</evidence>